<dbReference type="Pfam" id="PF06224">
    <property type="entry name" value="AlkZ-like"/>
    <property type="match status" value="1"/>
</dbReference>
<proteinExistence type="predicted"/>
<dbReference type="PANTHER" id="PTHR38479">
    <property type="entry name" value="LMO0824 PROTEIN"/>
    <property type="match status" value="1"/>
</dbReference>
<dbReference type="RefSeq" id="WP_179433437.1">
    <property type="nucleotide sequence ID" value="NZ_BAABLC010000002.1"/>
</dbReference>
<name>A0A7Y9EVY7_9MICO</name>
<protein>
    <recommendedName>
        <fullName evidence="3">Winged helix DNA-binding domain-containing protein</fullName>
    </recommendedName>
</protein>
<evidence type="ECO:0008006" key="3">
    <source>
        <dbReference type="Google" id="ProtNLM"/>
    </source>
</evidence>
<dbReference type="InterPro" id="IPR009351">
    <property type="entry name" value="AlkZ-like"/>
</dbReference>
<dbReference type="AlphaFoldDB" id="A0A7Y9EVY7"/>
<gene>
    <name evidence="1" type="ORF">BKA02_001869</name>
</gene>
<keyword evidence="2" id="KW-1185">Reference proteome</keyword>
<evidence type="ECO:0000313" key="1">
    <source>
        <dbReference type="EMBL" id="NYD54814.1"/>
    </source>
</evidence>
<comment type="caution">
    <text evidence="1">The sequence shown here is derived from an EMBL/GenBank/DDBJ whole genome shotgun (WGS) entry which is preliminary data.</text>
</comment>
<reference evidence="1 2" key="1">
    <citation type="submission" date="2020-07" db="EMBL/GenBank/DDBJ databases">
        <title>Sequencing the genomes of 1000 actinobacteria strains.</title>
        <authorList>
            <person name="Klenk H.-P."/>
        </authorList>
    </citation>
    <scope>NUCLEOTIDE SEQUENCE [LARGE SCALE GENOMIC DNA]</scope>
    <source>
        <strain evidence="1 2">DSM 22185</strain>
    </source>
</reference>
<dbReference type="Proteomes" id="UP000552045">
    <property type="component" value="Unassembled WGS sequence"/>
</dbReference>
<sequence length="356" mass="38322">MTLRTLLSERLRSHRLSAPARTPVAAAEHMLAVQAQDFGAGRWALAARSAGSPTMDAVDTAFDEGALVRTWPMRGTLHILPACDVRWVLGLTADRQRRQDAGRMRELGIDDAVVGRARDVLVAALSGGGLARAELFAAWMSAGIDPGGQRGNHLLAELSWQGLIVQGPVVHRDGAASREQCFVLADGWLPDVPAPDDPLAEFFLRYVDGHGPATAEDFAWWSGLTLTQARDAAARGAVRTDRITEVDEGVFLARTRPRRSPKANGVLTLGAFEEFYISYADRSPVADAAAQKATGPGRNGMVRPIILAEGRIVGNWTHSLAVGRHREEPVAEMLDPAIDPGDVRAALSRYADFVTG</sequence>
<dbReference type="PANTHER" id="PTHR38479:SF2">
    <property type="entry name" value="WINGED HELIX DNA-BINDING DOMAIN-CONTAINING PROTEIN"/>
    <property type="match status" value="1"/>
</dbReference>
<organism evidence="1 2">
    <name type="scientific">Microbacterium pseudoresistens</name>
    <dbReference type="NCBI Taxonomy" id="640634"/>
    <lineage>
        <taxon>Bacteria</taxon>
        <taxon>Bacillati</taxon>
        <taxon>Actinomycetota</taxon>
        <taxon>Actinomycetes</taxon>
        <taxon>Micrococcales</taxon>
        <taxon>Microbacteriaceae</taxon>
        <taxon>Microbacterium</taxon>
    </lineage>
</organism>
<accession>A0A7Y9EVY7</accession>
<dbReference type="EMBL" id="JACCBH010000001">
    <property type="protein sequence ID" value="NYD54814.1"/>
    <property type="molecule type" value="Genomic_DNA"/>
</dbReference>
<evidence type="ECO:0000313" key="2">
    <source>
        <dbReference type="Proteomes" id="UP000552045"/>
    </source>
</evidence>